<evidence type="ECO:0000313" key="2">
    <source>
        <dbReference type="Proteomes" id="UP000784294"/>
    </source>
</evidence>
<name>A0A448XHM2_9PLAT</name>
<dbReference type="AlphaFoldDB" id="A0A448XHM2"/>
<sequence length="103" mass="11979">MSIFLHRLVHSALQFNCGQLATGVLYMTTFPPSRRLTYLLLLWQQTLPHLFCLFSFAVDKLTPLSQQPNCSRWSRPFRRRFPASADAKTVYVHPHTNTQTQTQ</sequence>
<dbReference type="EMBL" id="CAAALY010253021">
    <property type="protein sequence ID" value="VEL36731.1"/>
    <property type="molecule type" value="Genomic_DNA"/>
</dbReference>
<accession>A0A448XHM2</accession>
<proteinExistence type="predicted"/>
<evidence type="ECO:0000313" key="1">
    <source>
        <dbReference type="EMBL" id="VEL36731.1"/>
    </source>
</evidence>
<protein>
    <submittedName>
        <fullName evidence="1">Uncharacterized protein</fullName>
    </submittedName>
</protein>
<gene>
    <name evidence="1" type="ORF">PXEA_LOCUS30171</name>
</gene>
<dbReference type="Proteomes" id="UP000784294">
    <property type="component" value="Unassembled WGS sequence"/>
</dbReference>
<organism evidence="1 2">
    <name type="scientific">Protopolystoma xenopodis</name>
    <dbReference type="NCBI Taxonomy" id="117903"/>
    <lineage>
        <taxon>Eukaryota</taxon>
        <taxon>Metazoa</taxon>
        <taxon>Spiralia</taxon>
        <taxon>Lophotrochozoa</taxon>
        <taxon>Platyhelminthes</taxon>
        <taxon>Monogenea</taxon>
        <taxon>Polyopisthocotylea</taxon>
        <taxon>Polystomatidea</taxon>
        <taxon>Polystomatidae</taxon>
        <taxon>Protopolystoma</taxon>
    </lineage>
</organism>
<keyword evidence="2" id="KW-1185">Reference proteome</keyword>
<reference evidence="1" key="1">
    <citation type="submission" date="2018-11" db="EMBL/GenBank/DDBJ databases">
        <authorList>
            <consortium name="Pathogen Informatics"/>
        </authorList>
    </citation>
    <scope>NUCLEOTIDE SEQUENCE</scope>
</reference>
<comment type="caution">
    <text evidence="1">The sequence shown here is derived from an EMBL/GenBank/DDBJ whole genome shotgun (WGS) entry which is preliminary data.</text>
</comment>